<dbReference type="Gene3D" id="6.10.250.1310">
    <property type="match status" value="1"/>
</dbReference>
<proteinExistence type="predicted"/>
<protein>
    <submittedName>
        <fullName evidence="2">Uncharacterized protein</fullName>
    </submittedName>
</protein>
<dbReference type="AlphaFoldDB" id="A0A2I0V9S0"/>
<organism evidence="2 3">
    <name type="scientific">Dendrobium catenatum</name>
    <dbReference type="NCBI Taxonomy" id="906689"/>
    <lineage>
        <taxon>Eukaryota</taxon>
        <taxon>Viridiplantae</taxon>
        <taxon>Streptophyta</taxon>
        <taxon>Embryophyta</taxon>
        <taxon>Tracheophyta</taxon>
        <taxon>Spermatophyta</taxon>
        <taxon>Magnoliopsida</taxon>
        <taxon>Liliopsida</taxon>
        <taxon>Asparagales</taxon>
        <taxon>Orchidaceae</taxon>
        <taxon>Epidendroideae</taxon>
        <taxon>Malaxideae</taxon>
        <taxon>Dendrobiinae</taxon>
        <taxon>Dendrobium</taxon>
    </lineage>
</organism>
<dbReference type="Proteomes" id="UP000233837">
    <property type="component" value="Unassembled WGS sequence"/>
</dbReference>
<dbReference type="EMBL" id="KZ505240">
    <property type="protein sequence ID" value="PKU60154.1"/>
    <property type="molecule type" value="Genomic_DNA"/>
</dbReference>
<evidence type="ECO:0000313" key="3">
    <source>
        <dbReference type="Proteomes" id="UP000233837"/>
    </source>
</evidence>
<accession>A0A2I0V9S0</accession>
<name>A0A2I0V9S0_9ASPA</name>
<reference evidence="2 3" key="1">
    <citation type="journal article" date="2016" name="Sci. Rep.">
        <title>The Dendrobium catenatum Lindl. genome sequence provides insights into polysaccharide synthase, floral development and adaptive evolution.</title>
        <authorList>
            <person name="Zhang G.Q."/>
            <person name="Xu Q."/>
            <person name="Bian C."/>
            <person name="Tsai W.C."/>
            <person name="Yeh C.M."/>
            <person name="Liu K.W."/>
            <person name="Yoshida K."/>
            <person name="Zhang L.S."/>
            <person name="Chang S.B."/>
            <person name="Chen F."/>
            <person name="Shi Y."/>
            <person name="Su Y.Y."/>
            <person name="Zhang Y.Q."/>
            <person name="Chen L.J."/>
            <person name="Yin Y."/>
            <person name="Lin M."/>
            <person name="Huang H."/>
            <person name="Deng H."/>
            <person name="Wang Z.W."/>
            <person name="Zhu S.L."/>
            <person name="Zhao X."/>
            <person name="Deng C."/>
            <person name="Niu S.C."/>
            <person name="Huang J."/>
            <person name="Wang M."/>
            <person name="Liu G.H."/>
            <person name="Yang H.J."/>
            <person name="Xiao X.J."/>
            <person name="Hsiao Y.Y."/>
            <person name="Wu W.L."/>
            <person name="Chen Y.Y."/>
            <person name="Mitsuda N."/>
            <person name="Ohme-Takagi M."/>
            <person name="Luo Y.B."/>
            <person name="Van de Peer Y."/>
            <person name="Liu Z.J."/>
        </authorList>
    </citation>
    <scope>NUCLEOTIDE SEQUENCE [LARGE SCALE GENOMIC DNA]</scope>
    <source>
        <tissue evidence="2">The whole plant</tissue>
    </source>
</reference>
<reference evidence="2 3" key="2">
    <citation type="journal article" date="2017" name="Nature">
        <title>The Apostasia genome and the evolution of orchids.</title>
        <authorList>
            <person name="Zhang G.Q."/>
            <person name="Liu K.W."/>
            <person name="Li Z."/>
            <person name="Lohaus R."/>
            <person name="Hsiao Y.Y."/>
            <person name="Niu S.C."/>
            <person name="Wang J.Y."/>
            <person name="Lin Y.C."/>
            <person name="Xu Q."/>
            <person name="Chen L.J."/>
            <person name="Yoshida K."/>
            <person name="Fujiwara S."/>
            <person name="Wang Z.W."/>
            <person name="Zhang Y.Q."/>
            <person name="Mitsuda N."/>
            <person name="Wang M."/>
            <person name="Liu G.H."/>
            <person name="Pecoraro L."/>
            <person name="Huang H.X."/>
            <person name="Xiao X.J."/>
            <person name="Lin M."/>
            <person name="Wu X.Y."/>
            <person name="Wu W.L."/>
            <person name="Chen Y.Y."/>
            <person name="Chang S.B."/>
            <person name="Sakamoto S."/>
            <person name="Ohme-Takagi M."/>
            <person name="Yagi M."/>
            <person name="Zeng S.J."/>
            <person name="Shen C.Y."/>
            <person name="Yeh C.M."/>
            <person name="Luo Y.B."/>
            <person name="Tsai W.C."/>
            <person name="Van de Peer Y."/>
            <person name="Liu Z.J."/>
        </authorList>
    </citation>
    <scope>NUCLEOTIDE SEQUENCE [LARGE SCALE GENOMIC DNA]</scope>
    <source>
        <tissue evidence="2">The whole plant</tissue>
    </source>
</reference>
<gene>
    <name evidence="2" type="ORF">MA16_Dca029105</name>
</gene>
<keyword evidence="3" id="KW-1185">Reference proteome</keyword>
<sequence>MDRWIPTKLTHPLEYELYKLQSWMHIHTERYFKKKQRLQDKFLKEQDEIMQKYEDLINELNAPSSSLRKTTRTDSSGAESSRRGD</sequence>
<feature type="compositionally biased region" description="Polar residues" evidence="1">
    <location>
        <begin position="62"/>
        <end position="79"/>
    </location>
</feature>
<evidence type="ECO:0000256" key="1">
    <source>
        <dbReference type="SAM" id="MobiDB-lite"/>
    </source>
</evidence>
<feature type="region of interest" description="Disordered" evidence="1">
    <location>
        <begin position="62"/>
        <end position="85"/>
    </location>
</feature>
<evidence type="ECO:0000313" key="2">
    <source>
        <dbReference type="EMBL" id="PKU60154.1"/>
    </source>
</evidence>